<dbReference type="PANTHER" id="PTHR44196">
    <property type="entry name" value="DEHYDROGENASE/REDUCTASE SDR FAMILY MEMBER 7B"/>
    <property type="match status" value="1"/>
</dbReference>
<evidence type="ECO:0000256" key="2">
    <source>
        <dbReference type="ARBA" id="ARBA00023002"/>
    </source>
</evidence>
<accession>A0ABW3AT79</accession>
<dbReference type="EMBL" id="JBHTHZ010000005">
    <property type="protein sequence ID" value="MFD0794257.1"/>
    <property type="molecule type" value="Genomic_DNA"/>
</dbReference>
<reference evidence="6" key="1">
    <citation type="journal article" date="2019" name="Int. J. Syst. Evol. Microbiol.">
        <title>The Global Catalogue of Microorganisms (GCM) 10K type strain sequencing project: providing services to taxonomists for standard genome sequencing and annotation.</title>
        <authorList>
            <consortium name="The Broad Institute Genomics Platform"/>
            <consortium name="The Broad Institute Genome Sequencing Center for Infectious Disease"/>
            <person name="Wu L."/>
            <person name="Ma J."/>
        </authorList>
    </citation>
    <scope>NUCLEOTIDE SEQUENCE [LARGE SCALE GENOMIC DNA]</scope>
    <source>
        <strain evidence="6">CCUG 61484</strain>
    </source>
</reference>
<dbReference type="InterPro" id="IPR020904">
    <property type="entry name" value="Sc_DH/Rdtase_CS"/>
</dbReference>
<name>A0ABW3AT79_9SPHI</name>
<evidence type="ECO:0000313" key="6">
    <source>
        <dbReference type="Proteomes" id="UP001597010"/>
    </source>
</evidence>
<comment type="similarity">
    <text evidence="1 3">Belongs to the short-chain dehydrogenases/reductases (SDR) family.</text>
</comment>
<feature type="transmembrane region" description="Helical" evidence="4">
    <location>
        <begin position="306"/>
        <end position="324"/>
    </location>
</feature>
<keyword evidence="4" id="KW-0472">Membrane</keyword>
<dbReference type="InterPro" id="IPR036291">
    <property type="entry name" value="NAD(P)-bd_dom_sf"/>
</dbReference>
<comment type="caution">
    <text evidence="5">The sequence shown here is derived from an EMBL/GenBank/DDBJ whole genome shotgun (WGS) entry which is preliminary data.</text>
</comment>
<dbReference type="PRINTS" id="PR00080">
    <property type="entry name" value="SDRFAMILY"/>
</dbReference>
<evidence type="ECO:0000256" key="4">
    <source>
        <dbReference type="SAM" id="Phobius"/>
    </source>
</evidence>
<dbReference type="RefSeq" id="WP_377115294.1">
    <property type="nucleotide sequence ID" value="NZ_JBHTHZ010000005.1"/>
</dbReference>
<dbReference type="SUPFAM" id="SSF51735">
    <property type="entry name" value="NAD(P)-binding Rossmann-fold domains"/>
    <property type="match status" value="1"/>
</dbReference>
<dbReference type="Pfam" id="PF00106">
    <property type="entry name" value="adh_short"/>
    <property type="match status" value="1"/>
</dbReference>
<dbReference type="Proteomes" id="UP001597010">
    <property type="component" value="Unassembled WGS sequence"/>
</dbReference>
<gene>
    <name evidence="5" type="ORF">ACFQZX_11550</name>
</gene>
<protein>
    <submittedName>
        <fullName evidence="5">SDR family oxidoreductase</fullName>
    </submittedName>
</protein>
<proteinExistence type="inferred from homology"/>
<dbReference type="Gene3D" id="3.40.50.720">
    <property type="entry name" value="NAD(P)-binding Rossmann-like Domain"/>
    <property type="match status" value="1"/>
</dbReference>
<dbReference type="InterPro" id="IPR002347">
    <property type="entry name" value="SDR_fam"/>
</dbReference>
<dbReference type="NCBIfam" id="NF004792">
    <property type="entry name" value="PRK06139.1"/>
    <property type="match status" value="1"/>
</dbReference>
<keyword evidence="4" id="KW-1133">Transmembrane helix</keyword>
<evidence type="ECO:0000313" key="5">
    <source>
        <dbReference type="EMBL" id="MFD0794257.1"/>
    </source>
</evidence>
<organism evidence="5 6">
    <name type="scientific">Mucilaginibacter litoreus</name>
    <dbReference type="NCBI Taxonomy" id="1048221"/>
    <lineage>
        <taxon>Bacteria</taxon>
        <taxon>Pseudomonadati</taxon>
        <taxon>Bacteroidota</taxon>
        <taxon>Sphingobacteriia</taxon>
        <taxon>Sphingobacteriales</taxon>
        <taxon>Sphingobacteriaceae</taxon>
        <taxon>Mucilaginibacter</taxon>
    </lineage>
</organism>
<dbReference type="PRINTS" id="PR00081">
    <property type="entry name" value="GDHRDH"/>
</dbReference>
<sequence length="326" mass="34927">MMKEIRLTGKTIVITGASSGAGRAAAVEFSQYQPNLVLASRNAEVLEEVAAECRGFGAQVLVVPTDVTDAKAVIQLANTANDWHNRLDIWINNAGVLAAGDFDATPIEVHEQIIKTNLLGYMNGAHAVLPFFKSQNHGVLINNISVGGFTPLPYGAGYSASKFGLTGFTESLRGELTSWPEIYVCDLFPAFLDTPGIQHAGNYTGKQLKPAPPVYDPKRLAEAMVNVANNPQSVTYVGSTSLVLKLSHALFPRLTASITDMIMRKYFKVAAPISSTSGNLFNTVNYAMSPYGGFGRPGKPRAHRKYIAAGLAAGVLAGFCLTLFKK</sequence>
<dbReference type="PROSITE" id="PS00061">
    <property type="entry name" value="ADH_SHORT"/>
    <property type="match status" value="1"/>
</dbReference>
<keyword evidence="2" id="KW-0560">Oxidoreductase</keyword>
<keyword evidence="6" id="KW-1185">Reference proteome</keyword>
<evidence type="ECO:0000256" key="3">
    <source>
        <dbReference type="RuleBase" id="RU000363"/>
    </source>
</evidence>
<dbReference type="PANTHER" id="PTHR44196:SF1">
    <property type="entry name" value="DEHYDROGENASE_REDUCTASE SDR FAMILY MEMBER 7B"/>
    <property type="match status" value="1"/>
</dbReference>
<evidence type="ECO:0000256" key="1">
    <source>
        <dbReference type="ARBA" id="ARBA00006484"/>
    </source>
</evidence>
<keyword evidence="4" id="KW-0812">Transmembrane</keyword>